<geneLocation type="plasmid" evidence="13">
    <name>pjcm18538 dna</name>
</geneLocation>
<dbReference type="AlphaFoldDB" id="A0A7I7RX78"/>
<evidence type="ECO:0000256" key="7">
    <source>
        <dbReference type="ARBA" id="ARBA00022989"/>
    </source>
</evidence>
<feature type="binding site" evidence="9">
    <location>
        <begin position="1007"/>
        <end position="1014"/>
    </location>
    <ligand>
        <name>ATP</name>
        <dbReference type="ChEBI" id="CHEBI:30616"/>
    </ligand>
</feature>
<keyword evidence="4" id="KW-0677">Repeat</keyword>
<feature type="transmembrane region" description="Helical" evidence="10">
    <location>
        <begin position="33"/>
        <end position="53"/>
    </location>
</feature>
<evidence type="ECO:0000256" key="6">
    <source>
        <dbReference type="ARBA" id="ARBA00022840"/>
    </source>
</evidence>
<keyword evidence="8 10" id="KW-0472">Membrane</keyword>
<dbReference type="InterPro" id="IPR003593">
    <property type="entry name" value="AAA+_ATPase"/>
</dbReference>
<sequence>MKAGRMTAPPMDVGDVAVDAPPDVPRAAPANPLARLLPLVMLVAVGGMAALYFTSGATSRGPTMLLFPAMMAISALGSVAYGMRGTRRSAELNEDRRRYLRYLDALDDAVVRTARAQQHCLHWRHPDPSALWSLVGGPRTWERGPGDDDFGHARVGVGTLGLSTTLVAPRGGPADDADPVTANAVARLLAHRSTVEGLPIALDLTEHRHVSLRGDVDSARATVRAVLCQLATFHRPGDLRIVTVTSDATAWEWLKWLPHNGGWYRRLDAATRRGARHLVVVSDGGAVGAAVAGDGVTVVELVAGAAAVEILAGDRALECTPDGLALDEAIVCARRIASLGVHAVDSRRLVWADLLGIGDPAELDPVRTWQPRLGARRLRVPVGVAADGTTVELDLKEAAHGGMGPHGLCVGATGSGKSELLRTLALGLVATHSPDALNLALVDFKGGATFRGFEQMRHVAAVITNLADEAHLVARMRDALAGEMNRRQELLRAAGNFASITDYEHARTTGVALAPLPTLLIIVDEFSELLTQQPDLAELFVAIGRVGRSLGMHLLLASQRLDEGRLRGLESHLSYRIALKTFSAAESRAVLGTPDAYELPNRPGMAYLKTADGNLVGFRAAHVAAPATPSTARGGECDGAPALFTAAFGPVETTPAPATSRSLLDVVVDRLSAHGRRAHAIWSPPLTTSPDLGELLPVVPSADTLTVPIGVVDRPFKQRRDTLVVDLDGAGGNVAVVGGPRSGKSTALCTLALALAATRSPARVQVYGLDFGGGGLTGIRALPHVGSVADRFEADLAQRIVSRVHDVVRRRQARLRNGAKHFEADDDHGHVFLLIDGWATARREFEALEASVSELAGQGLSVGVHVVIAASRWADLRPALKDQLGTRIELRLGDPAESEMHRAKAKTLVGRPAGRGITQDGLELAIARPRLDVGDGDAPLATAGARLAERYGAVHAAPVRLLPARVDAAEIACGGASAAVLPLGVGDGDLQPVAVDFGDRPHLVVIGEPGCGKTSVLRTLCLAVARDAEIVVVDPRRALLGVLDDDGSTTRYAASGDAARAHVADLVAMLRSRLPGPRVTQRQLRDRSWWSGPDAWVVVDDYDLVADVASGNPLAALLELIPHATDLGLHVVIARRSGGAARAMFDPVLARLRDLGAMGLMMSARPDDGPLFGSLRPSPQPPGRGVLIRPGSPDRLVQVAWTDPP</sequence>
<dbReference type="GO" id="GO:0003677">
    <property type="term" value="F:DNA binding"/>
    <property type="evidence" value="ECO:0007669"/>
    <property type="project" value="InterPro"/>
</dbReference>
<dbReference type="PROSITE" id="PS50901">
    <property type="entry name" value="FTSK"/>
    <property type="match status" value="3"/>
</dbReference>
<evidence type="ECO:0000313" key="12">
    <source>
        <dbReference type="EMBL" id="BBY49232.1"/>
    </source>
</evidence>
<keyword evidence="2" id="KW-1003">Cell membrane</keyword>
<dbReference type="GO" id="GO:0005886">
    <property type="term" value="C:plasma membrane"/>
    <property type="evidence" value="ECO:0007669"/>
    <property type="project" value="UniProtKB-SubCell"/>
</dbReference>
<dbReference type="Pfam" id="PF01580">
    <property type="entry name" value="FtsK_SpoIIIE"/>
    <property type="match status" value="2"/>
</dbReference>
<dbReference type="NCBIfam" id="TIGR03925">
    <property type="entry name" value="T7SS_EccC_b"/>
    <property type="match status" value="1"/>
</dbReference>
<dbReference type="NCBIfam" id="TIGR03924">
    <property type="entry name" value="T7SS_EccC_a"/>
    <property type="match status" value="1"/>
</dbReference>
<dbReference type="InterPro" id="IPR023837">
    <property type="entry name" value="EccCb-like_Actinobacteria"/>
</dbReference>
<dbReference type="PANTHER" id="PTHR22683:SF1">
    <property type="entry name" value="TYPE VII SECRETION SYSTEM PROTEIN ESSC"/>
    <property type="match status" value="1"/>
</dbReference>
<evidence type="ECO:0000313" key="13">
    <source>
        <dbReference type="Proteomes" id="UP000467428"/>
    </source>
</evidence>
<dbReference type="GO" id="GO:0005524">
    <property type="term" value="F:ATP binding"/>
    <property type="evidence" value="ECO:0007669"/>
    <property type="project" value="UniProtKB-UniRule"/>
</dbReference>
<evidence type="ECO:0000256" key="9">
    <source>
        <dbReference type="PROSITE-ProRule" id="PRU00289"/>
    </source>
</evidence>
<dbReference type="Proteomes" id="UP000467428">
    <property type="component" value="Chromosome"/>
</dbReference>
<evidence type="ECO:0000256" key="2">
    <source>
        <dbReference type="ARBA" id="ARBA00022475"/>
    </source>
</evidence>
<evidence type="ECO:0000256" key="5">
    <source>
        <dbReference type="ARBA" id="ARBA00022741"/>
    </source>
</evidence>
<organism evidence="12 13">
    <name type="scientific">Mycolicibacterium arabiense</name>
    <dbReference type="NCBI Taxonomy" id="1286181"/>
    <lineage>
        <taxon>Bacteria</taxon>
        <taxon>Bacillati</taxon>
        <taxon>Actinomycetota</taxon>
        <taxon>Actinomycetes</taxon>
        <taxon>Mycobacteriales</taxon>
        <taxon>Mycobacteriaceae</taxon>
        <taxon>Mycolicibacterium</taxon>
    </lineage>
</organism>
<dbReference type="KEGG" id="marz:MARA_27000"/>
<name>A0A7I7RX78_9MYCO</name>
<accession>A0A7I7RX78</accession>
<feature type="domain" description="FtsK" evidence="11">
    <location>
        <begin position="388"/>
        <end position="588"/>
    </location>
</feature>
<comment type="subcellular location">
    <subcellularLocation>
        <location evidence="1">Cell membrane</location>
        <topology evidence="1">Multi-pass membrane protein</topology>
    </subcellularLocation>
</comment>
<reference evidence="12 13" key="1">
    <citation type="journal article" date="2019" name="Emerg. Microbes Infect.">
        <title>Comprehensive subspecies identification of 175 nontuberculous mycobacteria species based on 7547 genomic profiles.</title>
        <authorList>
            <person name="Matsumoto Y."/>
            <person name="Kinjo T."/>
            <person name="Motooka D."/>
            <person name="Nabeya D."/>
            <person name="Jung N."/>
            <person name="Uechi K."/>
            <person name="Horii T."/>
            <person name="Iida T."/>
            <person name="Fujita J."/>
            <person name="Nakamura S."/>
        </authorList>
    </citation>
    <scope>NUCLEOTIDE SEQUENCE [LARGE SCALE GENOMIC DNA]</scope>
    <source>
        <strain evidence="12 13">JCM 18538</strain>
    </source>
</reference>
<dbReference type="InterPro" id="IPR023836">
    <property type="entry name" value="EccCa-like_Actinobacteria"/>
</dbReference>
<keyword evidence="13" id="KW-1185">Reference proteome</keyword>
<protein>
    <submittedName>
        <fullName evidence="12">Type VII secretion protein EccC</fullName>
    </submittedName>
</protein>
<keyword evidence="3 10" id="KW-0812">Transmembrane</keyword>
<feature type="binding site" evidence="9">
    <location>
        <begin position="738"/>
        <end position="745"/>
    </location>
    <ligand>
        <name>ATP</name>
        <dbReference type="ChEBI" id="CHEBI:30616"/>
    </ligand>
</feature>
<evidence type="ECO:0000256" key="1">
    <source>
        <dbReference type="ARBA" id="ARBA00004651"/>
    </source>
</evidence>
<dbReference type="EMBL" id="AP022593">
    <property type="protein sequence ID" value="BBY49232.1"/>
    <property type="molecule type" value="Genomic_DNA"/>
</dbReference>
<evidence type="ECO:0000256" key="8">
    <source>
        <dbReference type="ARBA" id="ARBA00023136"/>
    </source>
</evidence>
<proteinExistence type="predicted"/>
<feature type="domain" description="FtsK" evidence="11">
    <location>
        <begin position="990"/>
        <end position="1171"/>
    </location>
</feature>
<gene>
    <name evidence="12" type="ORF">MARA_27000</name>
</gene>
<dbReference type="InterPro" id="IPR002543">
    <property type="entry name" value="FtsK_dom"/>
</dbReference>
<keyword evidence="7 10" id="KW-1133">Transmembrane helix</keyword>
<keyword evidence="5 9" id="KW-0547">Nucleotide-binding</keyword>
<dbReference type="SMART" id="SM00382">
    <property type="entry name" value="AAA"/>
    <property type="match status" value="3"/>
</dbReference>
<keyword evidence="6 9" id="KW-0067">ATP-binding</keyword>
<dbReference type="SUPFAM" id="SSF52540">
    <property type="entry name" value="P-loop containing nucleoside triphosphate hydrolases"/>
    <property type="match status" value="3"/>
</dbReference>
<evidence type="ECO:0000259" key="11">
    <source>
        <dbReference type="PROSITE" id="PS50901"/>
    </source>
</evidence>
<dbReference type="InterPro" id="IPR050206">
    <property type="entry name" value="FtsK/SpoIIIE/SftA"/>
</dbReference>
<dbReference type="Gene3D" id="3.40.50.300">
    <property type="entry name" value="P-loop containing nucleotide triphosphate hydrolases"/>
    <property type="match status" value="4"/>
</dbReference>
<evidence type="ECO:0000256" key="4">
    <source>
        <dbReference type="ARBA" id="ARBA00022737"/>
    </source>
</evidence>
<feature type="binding site" evidence="9">
    <location>
        <begin position="411"/>
        <end position="418"/>
    </location>
    <ligand>
        <name>ATP</name>
        <dbReference type="ChEBI" id="CHEBI:30616"/>
    </ligand>
</feature>
<evidence type="ECO:0000256" key="10">
    <source>
        <dbReference type="SAM" id="Phobius"/>
    </source>
</evidence>
<feature type="domain" description="FtsK" evidence="11">
    <location>
        <begin position="720"/>
        <end position="899"/>
    </location>
</feature>
<dbReference type="InterPro" id="IPR027417">
    <property type="entry name" value="P-loop_NTPase"/>
</dbReference>
<evidence type="ECO:0000256" key="3">
    <source>
        <dbReference type="ARBA" id="ARBA00022692"/>
    </source>
</evidence>
<dbReference type="PANTHER" id="PTHR22683">
    <property type="entry name" value="SPORULATION PROTEIN RELATED"/>
    <property type="match status" value="1"/>
</dbReference>